<dbReference type="Pfam" id="PF07606">
    <property type="entry name" value="DUF1569"/>
    <property type="match status" value="1"/>
</dbReference>
<dbReference type="InterPro" id="IPR034660">
    <property type="entry name" value="DinB/YfiT-like"/>
</dbReference>
<dbReference type="Proteomes" id="UP000184543">
    <property type="component" value="Unassembled WGS sequence"/>
</dbReference>
<dbReference type="EMBL" id="FQYU01000003">
    <property type="protein sequence ID" value="SHJ27077.1"/>
    <property type="molecule type" value="Genomic_DNA"/>
</dbReference>
<organism evidence="1 2">
    <name type="scientific">Pseudozobellia thermophila</name>
    <dbReference type="NCBI Taxonomy" id="192903"/>
    <lineage>
        <taxon>Bacteria</taxon>
        <taxon>Pseudomonadati</taxon>
        <taxon>Bacteroidota</taxon>
        <taxon>Flavobacteriia</taxon>
        <taxon>Flavobacteriales</taxon>
        <taxon>Flavobacteriaceae</taxon>
        <taxon>Pseudozobellia</taxon>
    </lineage>
</organism>
<evidence type="ECO:0000313" key="2">
    <source>
        <dbReference type="Proteomes" id="UP000184543"/>
    </source>
</evidence>
<reference evidence="2" key="1">
    <citation type="submission" date="2016-11" db="EMBL/GenBank/DDBJ databases">
        <authorList>
            <person name="Varghese N."/>
            <person name="Submissions S."/>
        </authorList>
    </citation>
    <scope>NUCLEOTIDE SEQUENCE [LARGE SCALE GENOMIC DNA]</scope>
    <source>
        <strain evidence="2">DSM 19858</strain>
    </source>
</reference>
<proteinExistence type="predicted"/>
<accession>A0A1M6HY69</accession>
<protein>
    <recommendedName>
        <fullName evidence="3">DUF1569 domain-containing protein</fullName>
    </recommendedName>
</protein>
<gene>
    <name evidence="1" type="ORF">SAMN04488513_103236</name>
</gene>
<keyword evidence="2" id="KW-1185">Reference proteome</keyword>
<dbReference type="AlphaFoldDB" id="A0A1M6HY69"/>
<dbReference type="RefSeq" id="WP_072993494.1">
    <property type="nucleotide sequence ID" value="NZ_FQYU01000003.1"/>
</dbReference>
<evidence type="ECO:0008006" key="3">
    <source>
        <dbReference type="Google" id="ProtNLM"/>
    </source>
</evidence>
<sequence length="150" mass="17562">MKNVFDPEVSKELISRINSLTPDTSNQWGRMNVGQMLAHCNVTYDLVYTDKYPKPKGFKKFMIKLLAKKVVTGPKPYKKNMRTSPLFLITDERSFETEKQRLIQYIDKTQKLGATHFHNKESHAFGPLTTSEWNVLFYKHLDHHLRQFGS</sequence>
<dbReference type="Gene3D" id="1.20.120.450">
    <property type="entry name" value="dinb family like domain"/>
    <property type="match status" value="1"/>
</dbReference>
<dbReference type="InterPro" id="IPR011463">
    <property type="entry name" value="DUF1569"/>
</dbReference>
<name>A0A1M6HY69_9FLAO</name>
<dbReference type="OrthoDB" id="2599194at2"/>
<evidence type="ECO:0000313" key="1">
    <source>
        <dbReference type="EMBL" id="SHJ27077.1"/>
    </source>
</evidence>